<dbReference type="InterPro" id="IPR003369">
    <property type="entry name" value="TatA/B/E"/>
</dbReference>
<evidence type="ECO:0000256" key="2">
    <source>
        <dbReference type="ARBA" id="ARBA00022448"/>
    </source>
</evidence>
<accession>A0A0F7G000</accession>
<keyword evidence="3 9" id="KW-1003">Cell membrane</keyword>
<feature type="compositionally biased region" description="Low complexity" evidence="10">
    <location>
        <begin position="55"/>
        <end position="76"/>
    </location>
</feature>
<name>A0A0F7G000_9ACTN</name>
<dbReference type="GO" id="GO:0008320">
    <property type="term" value="F:protein transmembrane transporter activity"/>
    <property type="evidence" value="ECO:0007669"/>
    <property type="project" value="UniProtKB-UniRule"/>
</dbReference>
<dbReference type="Pfam" id="PF02416">
    <property type="entry name" value="TatA_B_E"/>
    <property type="match status" value="1"/>
</dbReference>
<comment type="subcellular location">
    <subcellularLocation>
        <location evidence="1 9">Cell membrane</location>
        <topology evidence="1 9">Single-pass membrane protein</topology>
    </subcellularLocation>
</comment>
<evidence type="ECO:0000313" key="12">
    <source>
        <dbReference type="Proteomes" id="UP000034034"/>
    </source>
</evidence>
<evidence type="ECO:0000256" key="6">
    <source>
        <dbReference type="ARBA" id="ARBA00022989"/>
    </source>
</evidence>
<evidence type="ECO:0000256" key="1">
    <source>
        <dbReference type="ARBA" id="ARBA00004162"/>
    </source>
</evidence>
<keyword evidence="12" id="KW-1185">Reference proteome</keyword>
<dbReference type="InterPro" id="IPR006312">
    <property type="entry name" value="TatA/E"/>
</dbReference>
<dbReference type="HAMAP" id="MF_00236">
    <property type="entry name" value="TatA_E"/>
    <property type="match status" value="1"/>
</dbReference>
<dbReference type="PANTHER" id="PTHR42982">
    <property type="entry name" value="SEC-INDEPENDENT PROTEIN TRANSLOCASE PROTEIN TATA"/>
    <property type="match status" value="1"/>
</dbReference>
<evidence type="ECO:0000256" key="7">
    <source>
        <dbReference type="ARBA" id="ARBA00023010"/>
    </source>
</evidence>
<dbReference type="GO" id="GO:0033281">
    <property type="term" value="C:TAT protein transport complex"/>
    <property type="evidence" value="ECO:0007669"/>
    <property type="project" value="UniProtKB-UniRule"/>
</dbReference>
<comment type="similarity">
    <text evidence="9">Belongs to the TatA/E family.</text>
</comment>
<evidence type="ECO:0000256" key="10">
    <source>
        <dbReference type="SAM" id="MobiDB-lite"/>
    </source>
</evidence>
<evidence type="ECO:0000256" key="4">
    <source>
        <dbReference type="ARBA" id="ARBA00022692"/>
    </source>
</evidence>
<dbReference type="NCBIfam" id="NF001854">
    <property type="entry name" value="PRK00575.1"/>
    <property type="match status" value="1"/>
</dbReference>
<evidence type="ECO:0000256" key="8">
    <source>
        <dbReference type="ARBA" id="ARBA00023136"/>
    </source>
</evidence>
<keyword evidence="8 9" id="KW-0472">Membrane</keyword>
<gene>
    <name evidence="9" type="primary">tatA</name>
    <name evidence="11" type="ORF">SXIM_51050</name>
</gene>
<dbReference type="AlphaFoldDB" id="A0A0F7G000"/>
<evidence type="ECO:0000313" key="11">
    <source>
        <dbReference type="EMBL" id="AKG46489.1"/>
    </source>
</evidence>
<comment type="subunit">
    <text evidence="9">The Tat system comprises two distinct complexes: a TatABC complex, containing multiple copies of TatA, TatB and TatC subunits, and a separate TatA complex, containing only TatA subunits. Substrates initially bind to the TatABC complex, which probably triggers association of the separate TatA complex to form the active translocon.</text>
</comment>
<sequence>MGQIGPTHLLVVALVVLVVFGSKRLPDTARALGKSLRILKSEAAALKTEEPQPHQPQQQAQPVQPVPQLQHPQQAPEPVHQPPVSS</sequence>
<keyword evidence="7 9" id="KW-0811">Translocation</keyword>
<dbReference type="KEGG" id="sxi:SXIM_51050"/>
<dbReference type="HOGENOM" id="CLU_086034_4_0_11"/>
<dbReference type="GO" id="GO:0043953">
    <property type="term" value="P:protein transport by the Tat complex"/>
    <property type="evidence" value="ECO:0007669"/>
    <property type="project" value="UniProtKB-UniRule"/>
</dbReference>
<dbReference type="Gene3D" id="1.20.5.3310">
    <property type="match status" value="1"/>
</dbReference>
<dbReference type="Proteomes" id="UP000034034">
    <property type="component" value="Chromosome"/>
</dbReference>
<keyword evidence="6 9" id="KW-1133">Transmembrane helix</keyword>
<dbReference type="PANTHER" id="PTHR42982:SF8">
    <property type="entry name" value="SEC-INDEPENDENT PROTEIN TRANSLOCASE PROTEIN TATA"/>
    <property type="match status" value="1"/>
</dbReference>
<keyword evidence="4 9" id="KW-0812">Transmembrane</keyword>
<evidence type="ECO:0000256" key="9">
    <source>
        <dbReference type="HAMAP-Rule" id="MF_00236"/>
    </source>
</evidence>
<dbReference type="PRINTS" id="PR01506">
    <property type="entry name" value="TATBPROTEIN"/>
</dbReference>
<dbReference type="NCBIfam" id="TIGR01411">
    <property type="entry name" value="tatAE"/>
    <property type="match status" value="1"/>
</dbReference>
<comment type="function">
    <text evidence="9">Part of the twin-arginine translocation (Tat) system that transports large folded proteins containing a characteristic twin-arginine motif in their signal peptide across membranes. TatA could form the protein-conducting channel of the Tat system.</text>
</comment>
<dbReference type="EMBL" id="CP009922">
    <property type="protein sequence ID" value="AKG46489.1"/>
    <property type="molecule type" value="Genomic_DNA"/>
</dbReference>
<keyword evidence="2 9" id="KW-0813">Transport</keyword>
<dbReference type="STRING" id="408015.SXIM_51050"/>
<protein>
    <recommendedName>
        <fullName evidence="9">Sec-independent protein translocase protein TatA</fullName>
    </recommendedName>
</protein>
<evidence type="ECO:0000256" key="3">
    <source>
        <dbReference type="ARBA" id="ARBA00022475"/>
    </source>
</evidence>
<dbReference type="PATRIC" id="fig|408015.6.peg.5171"/>
<reference evidence="11" key="1">
    <citation type="submission" date="2019-08" db="EMBL/GenBank/DDBJ databases">
        <title>Complete genome sequence of a mangrove-derived Streptomyces xiamenensis.</title>
        <authorList>
            <person name="Xu J."/>
        </authorList>
    </citation>
    <scope>NUCLEOTIDE SEQUENCE</scope>
    <source>
        <strain evidence="11">318</strain>
    </source>
</reference>
<dbReference type="RefSeq" id="WP_078635416.1">
    <property type="nucleotide sequence ID" value="NZ_CP009922.3"/>
</dbReference>
<proteinExistence type="inferred from homology"/>
<feature type="region of interest" description="Disordered" evidence="10">
    <location>
        <begin position="45"/>
        <end position="86"/>
    </location>
</feature>
<keyword evidence="5 9" id="KW-0653">Protein transport</keyword>
<organism evidence="11 12">
    <name type="scientific">Streptomyces xiamenensis</name>
    <dbReference type="NCBI Taxonomy" id="408015"/>
    <lineage>
        <taxon>Bacteria</taxon>
        <taxon>Bacillati</taxon>
        <taxon>Actinomycetota</taxon>
        <taxon>Actinomycetes</taxon>
        <taxon>Kitasatosporales</taxon>
        <taxon>Streptomycetaceae</taxon>
        <taxon>Streptomyces</taxon>
    </lineage>
</organism>
<evidence type="ECO:0000256" key="5">
    <source>
        <dbReference type="ARBA" id="ARBA00022927"/>
    </source>
</evidence>